<accession>A0A5M3WDI4</accession>
<sequence>MTGLLLTVAEAAEALAIPPDKLGELLASGAVDSIRTDGGRRIPIDSLHLYLLRLACTEGAV</sequence>
<evidence type="ECO:0000313" key="1">
    <source>
        <dbReference type="EMBL" id="GES05141.1"/>
    </source>
</evidence>
<organism evidence="1 2">
    <name type="scientific">Acrocarpospora corrugata</name>
    <dbReference type="NCBI Taxonomy" id="35763"/>
    <lineage>
        <taxon>Bacteria</taxon>
        <taxon>Bacillati</taxon>
        <taxon>Actinomycetota</taxon>
        <taxon>Actinomycetes</taxon>
        <taxon>Streptosporangiales</taxon>
        <taxon>Streptosporangiaceae</taxon>
        <taxon>Acrocarpospora</taxon>
    </lineage>
</organism>
<dbReference type="EMBL" id="BLAD01000094">
    <property type="protein sequence ID" value="GES05141.1"/>
    <property type="molecule type" value="Genomic_DNA"/>
</dbReference>
<comment type="caution">
    <text evidence="1">The sequence shown here is derived from an EMBL/GenBank/DDBJ whole genome shotgun (WGS) entry which is preliminary data.</text>
</comment>
<dbReference type="Proteomes" id="UP000334990">
    <property type="component" value="Unassembled WGS sequence"/>
</dbReference>
<protein>
    <recommendedName>
        <fullName evidence="3">Helix-turn-helix domain-containing protein</fullName>
    </recommendedName>
</protein>
<gene>
    <name evidence="1" type="ORF">Acor_72090</name>
</gene>
<dbReference type="OrthoDB" id="9806039at2"/>
<keyword evidence="2" id="KW-1185">Reference proteome</keyword>
<proteinExistence type="predicted"/>
<evidence type="ECO:0000313" key="2">
    <source>
        <dbReference type="Proteomes" id="UP000334990"/>
    </source>
</evidence>
<name>A0A5M3WDI4_9ACTN</name>
<dbReference type="RefSeq" id="WP_155341179.1">
    <property type="nucleotide sequence ID" value="NZ_BAAABN010000024.1"/>
</dbReference>
<evidence type="ECO:0008006" key="3">
    <source>
        <dbReference type="Google" id="ProtNLM"/>
    </source>
</evidence>
<dbReference type="AlphaFoldDB" id="A0A5M3WDI4"/>
<reference evidence="1 2" key="1">
    <citation type="submission" date="2019-10" db="EMBL/GenBank/DDBJ databases">
        <title>Whole genome shotgun sequence of Acrocarpospora corrugata NBRC 13972.</title>
        <authorList>
            <person name="Ichikawa N."/>
            <person name="Kimura A."/>
            <person name="Kitahashi Y."/>
            <person name="Komaki H."/>
            <person name="Oguchi A."/>
        </authorList>
    </citation>
    <scope>NUCLEOTIDE SEQUENCE [LARGE SCALE GENOMIC DNA]</scope>
    <source>
        <strain evidence="1 2">NBRC 13972</strain>
    </source>
</reference>